<keyword evidence="4" id="KW-1185">Reference proteome</keyword>
<dbReference type="Gene3D" id="3.90.420.10">
    <property type="entry name" value="Oxidoreductase, molybdopterin-binding domain"/>
    <property type="match status" value="1"/>
</dbReference>
<feature type="transmembrane region" description="Helical" evidence="1">
    <location>
        <begin position="87"/>
        <end position="108"/>
    </location>
</feature>
<comment type="caution">
    <text evidence="3">The sequence shown here is derived from an EMBL/GenBank/DDBJ whole genome shotgun (WGS) entry which is preliminary data.</text>
</comment>
<accession>A0A6B0SG41</accession>
<evidence type="ECO:0000313" key="4">
    <source>
        <dbReference type="Proteomes" id="UP000471521"/>
    </source>
</evidence>
<feature type="transmembrane region" description="Helical" evidence="1">
    <location>
        <begin position="114"/>
        <end position="138"/>
    </location>
</feature>
<reference evidence="3 4" key="1">
    <citation type="submission" date="2019-12" db="EMBL/GenBank/DDBJ databases">
        <title>Isolation and characterization of three novel carbon monoxide-oxidizing members of Halobacteria from salione crusts and soils.</title>
        <authorList>
            <person name="Myers M.R."/>
            <person name="King G.M."/>
        </authorList>
    </citation>
    <scope>NUCLEOTIDE SEQUENCE [LARGE SCALE GENOMIC DNA]</scope>
    <source>
        <strain evidence="3 4">PCN9</strain>
    </source>
</reference>
<dbReference type="GO" id="GO:0043546">
    <property type="term" value="F:molybdopterin cofactor binding"/>
    <property type="evidence" value="ECO:0007669"/>
    <property type="project" value="TreeGrafter"/>
</dbReference>
<protein>
    <submittedName>
        <fullName evidence="3">Molybdopterin-dependent oxidoreductase</fullName>
    </submittedName>
</protein>
<dbReference type="RefSeq" id="WP_159525532.1">
    <property type="nucleotide sequence ID" value="NZ_WUUU01000022.1"/>
</dbReference>
<sequence length="362" mass="39042">MSLRGTLAAAVDALEPRPRLVDWSLFALVAAETVTGLVSFTVGTPSGWPVFWLHRVLGVPILALLAFKLARVRGNLANPGNWRPTTLLSVATALLAVGAVATGAAWVFGVDVRVSYWSLLSVHVAFGLVLLAVVPVHAATRFRPLRRRDVEGRRSALRYTGLFVAGAVAYRAQEAANAALETAGADRRWTGSQPRDGDGNDAFPVTSWVADDPAPVDRSDYRLSVAGRVETPLEVAVDDVDAGDETRALLDCTSGWYTEQDWCGVRVGDLLESAGGATDGAAWVRFVSVTGYRWSLPVEEARDALLATQVGGERLTHGHGAPVRLVAPGRRGFQWVKWVTRVEVRARRDPAQWVVTLVSGFD</sequence>
<dbReference type="PANTHER" id="PTHR19372:SF7">
    <property type="entry name" value="SULFITE OXIDASE, MITOCHONDRIAL"/>
    <property type="match status" value="1"/>
</dbReference>
<evidence type="ECO:0000313" key="3">
    <source>
        <dbReference type="EMBL" id="MXR19967.1"/>
    </source>
</evidence>
<evidence type="ECO:0000259" key="2">
    <source>
        <dbReference type="Pfam" id="PF00174"/>
    </source>
</evidence>
<keyword evidence="1" id="KW-0472">Membrane</keyword>
<dbReference type="OrthoDB" id="252977at2157"/>
<dbReference type="CDD" id="cd00321">
    <property type="entry name" value="SO_family_Moco"/>
    <property type="match status" value="1"/>
</dbReference>
<dbReference type="AlphaFoldDB" id="A0A6B0SG41"/>
<dbReference type="InterPro" id="IPR000572">
    <property type="entry name" value="OxRdtase_Mopterin-bd_dom"/>
</dbReference>
<name>A0A6B0SG41_9EURY</name>
<dbReference type="SUPFAM" id="SSF56524">
    <property type="entry name" value="Oxidoreductase molybdopterin-binding domain"/>
    <property type="match status" value="1"/>
</dbReference>
<dbReference type="GO" id="GO:0008482">
    <property type="term" value="F:sulfite oxidase activity"/>
    <property type="evidence" value="ECO:0007669"/>
    <property type="project" value="TreeGrafter"/>
</dbReference>
<dbReference type="Proteomes" id="UP000471521">
    <property type="component" value="Unassembled WGS sequence"/>
</dbReference>
<dbReference type="GO" id="GO:0006790">
    <property type="term" value="P:sulfur compound metabolic process"/>
    <property type="evidence" value="ECO:0007669"/>
    <property type="project" value="TreeGrafter"/>
</dbReference>
<proteinExistence type="predicted"/>
<feature type="transmembrane region" description="Helical" evidence="1">
    <location>
        <begin position="48"/>
        <end position="67"/>
    </location>
</feature>
<evidence type="ECO:0000256" key="1">
    <source>
        <dbReference type="SAM" id="Phobius"/>
    </source>
</evidence>
<organism evidence="3 4">
    <name type="scientific">Halobacterium bonnevillei</name>
    <dbReference type="NCBI Taxonomy" id="2692200"/>
    <lineage>
        <taxon>Archaea</taxon>
        <taxon>Methanobacteriati</taxon>
        <taxon>Methanobacteriota</taxon>
        <taxon>Stenosarchaea group</taxon>
        <taxon>Halobacteria</taxon>
        <taxon>Halobacteriales</taxon>
        <taxon>Halobacteriaceae</taxon>
        <taxon>Halobacterium</taxon>
    </lineage>
</organism>
<dbReference type="PANTHER" id="PTHR19372">
    <property type="entry name" value="SULFITE REDUCTASE"/>
    <property type="match status" value="1"/>
</dbReference>
<keyword evidence="1" id="KW-0812">Transmembrane</keyword>
<dbReference type="InterPro" id="IPR036374">
    <property type="entry name" value="OxRdtase_Mopterin-bd_sf"/>
</dbReference>
<keyword evidence="1" id="KW-1133">Transmembrane helix</keyword>
<feature type="transmembrane region" description="Helical" evidence="1">
    <location>
        <begin position="20"/>
        <end position="42"/>
    </location>
</feature>
<feature type="domain" description="Oxidoreductase molybdopterin-binding" evidence="2">
    <location>
        <begin position="215"/>
        <end position="353"/>
    </location>
</feature>
<dbReference type="EMBL" id="WUUU01000022">
    <property type="protein sequence ID" value="MXR19967.1"/>
    <property type="molecule type" value="Genomic_DNA"/>
</dbReference>
<dbReference type="Pfam" id="PF00174">
    <property type="entry name" value="Oxidored_molyb"/>
    <property type="match status" value="1"/>
</dbReference>
<dbReference type="GO" id="GO:0020037">
    <property type="term" value="F:heme binding"/>
    <property type="evidence" value="ECO:0007669"/>
    <property type="project" value="TreeGrafter"/>
</dbReference>
<gene>
    <name evidence="3" type="ORF">GRX66_04895</name>
</gene>